<proteinExistence type="predicted"/>
<dbReference type="InterPro" id="IPR000026">
    <property type="entry name" value="N1-like"/>
</dbReference>
<keyword evidence="2" id="KW-0255">Endonuclease</keyword>
<evidence type="ECO:0000256" key="2">
    <source>
        <dbReference type="ARBA" id="ARBA00022759"/>
    </source>
</evidence>
<evidence type="ECO:0000256" key="5">
    <source>
        <dbReference type="ARBA" id="ARBA00023239"/>
    </source>
</evidence>
<keyword evidence="7" id="KW-1185">Reference proteome</keyword>
<sequence length="617" mass="70152">MSPCYKVVDVVAIITIDENYTKCIRKDSTHTVPSSSEPEIPNGYICGYEFFTDETINQSLALAQTRNEEKTKYPSPYVGLIYSEDKKYLVWPIKNGNELYISGIRHGPYYLVLSKERKLVDVVVKGYSDNFLRCIRSRKPPKAPASDPYSKLFVPPPRTGFLCGKAFFDDKILEDTAKIAKKKASGKVKGKFPKEHFGPPCNQKCLIWPILKDGSLYKKGNRGSYRFILTPNYKVMIVAISVGDEFKACERKTIKAKKNHDKSGYYCNRQSFSHHQLVKAAEAACKKMNSASNIRYPARYEGTGFRSDANGPYFTYPVLRNGDYRQSHASPHRVVINTNCEVVGALTWLNELPKSYKVVDVVAKITIDDIYTKCIRRDSSHTVPSPSEPEISNGYLCGYEFFTDETVHESLTLARTKFVEKTKYPSPYVGLIYPEDGGYMMWPIISGNKLYTSGLVFRPYYLILSKDRKLVDVVVRGYSNNFLRCIRSRKPPKAPASDPYSQLFVQPPKTGFFCGKTFFDNQVLQRVAEKAKIHYGNVIKRKFPIKFFGPPCDQPCLIWPLLKDGSLYKRGNQGPYRLVLTPEYKVMSVAVLVIDKLEACDIKTITAKKNHDESGYQ</sequence>
<evidence type="ECO:0000313" key="7">
    <source>
        <dbReference type="Proteomes" id="UP000237438"/>
    </source>
</evidence>
<dbReference type="Proteomes" id="UP000237438">
    <property type="component" value="Unassembled WGS sequence"/>
</dbReference>
<dbReference type="OrthoDB" id="5425539at2759"/>
<dbReference type="InterPro" id="IPR016191">
    <property type="entry name" value="Ribonuclease/ribotoxin"/>
</dbReference>
<dbReference type="Pfam" id="PF00545">
    <property type="entry name" value="Ribonuclease"/>
    <property type="match status" value="1"/>
</dbReference>
<dbReference type="Gene3D" id="3.10.450.30">
    <property type="entry name" value="Microbial ribonucleases"/>
    <property type="match status" value="5"/>
</dbReference>
<evidence type="ECO:0000256" key="4">
    <source>
        <dbReference type="ARBA" id="ARBA00023157"/>
    </source>
</evidence>
<dbReference type="SUPFAM" id="SSF53933">
    <property type="entry name" value="Microbial ribonucleases"/>
    <property type="match status" value="1"/>
</dbReference>
<name>A0A2S4PLJ8_9PEZI</name>
<reference evidence="6 7" key="1">
    <citation type="submission" date="2017-10" db="EMBL/GenBank/DDBJ databases">
        <title>Development of genomic resources for the powdery mildew, Erysiphe pulchra.</title>
        <authorList>
            <person name="Wadl P.A."/>
            <person name="Mack B.M."/>
            <person name="Moore G."/>
            <person name="Beltz S.B."/>
        </authorList>
    </citation>
    <scope>NUCLEOTIDE SEQUENCE [LARGE SCALE GENOMIC DNA]</scope>
    <source>
        <strain evidence="6">Cflorida</strain>
    </source>
</reference>
<evidence type="ECO:0000256" key="3">
    <source>
        <dbReference type="ARBA" id="ARBA00022801"/>
    </source>
</evidence>
<gene>
    <name evidence="6" type="ORF">EPUL_004393</name>
</gene>
<evidence type="ECO:0000256" key="1">
    <source>
        <dbReference type="ARBA" id="ARBA00022722"/>
    </source>
</evidence>
<accession>A0A2S4PLJ8</accession>
<keyword evidence="1" id="KW-0540">Nuclease</keyword>
<organism evidence="6 7">
    <name type="scientific">Erysiphe pulchra</name>
    <dbReference type="NCBI Taxonomy" id="225359"/>
    <lineage>
        <taxon>Eukaryota</taxon>
        <taxon>Fungi</taxon>
        <taxon>Dikarya</taxon>
        <taxon>Ascomycota</taxon>
        <taxon>Pezizomycotina</taxon>
        <taxon>Leotiomycetes</taxon>
        <taxon>Erysiphales</taxon>
        <taxon>Erysiphaceae</taxon>
        <taxon>Erysiphe</taxon>
    </lineage>
</organism>
<keyword evidence="4" id="KW-1015">Disulfide bond</keyword>
<dbReference type="GO" id="GO:0046589">
    <property type="term" value="F:ribonuclease T1 activity"/>
    <property type="evidence" value="ECO:0007669"/>
    <property type="project" value="UniProtKB-EC"/>
</dbReference>
<comment type="caution">
    <text evidence="6">The sequence shown here is derived from an EMBL/GenBank/DDBJ whole genome shotgun (WGS) entry which is preliminary data.</text>
</comment>
<dbReference type="PANTHER" id="PTHR42104:SF2">
    <property type="entry name" value="GUANYL-SPECIFIC RIBONUCLEASE, PUTATIVE (AFU_ORTHOLOGUE AFUA_4G01200)-RELATED"/>
    <property type="match status" value="1"/>
</dbReference>
<keyword evidence="5" id="KW-0456">Lyase</keyword>
<dbReference type="GO" id="GO:0016787">
    <property type="term" value="F:hydrolase activity"/>
    <property type="evidence" value="ECO:0007669"/>
    <property type="project" value="UniProtKB-KW"/>
</dbReference>
<feature type="non-terminal residue" evidence="6">
    <location>
        <position position="617"/>
    </location>
</feature>
<dbReference type="PANTHER" id="PTHR42104">
    <property type="entry name" value="EXTRACELLULAR GUANYL-SPECIFIC RIBONUCLEASE RNTA (AFU_ORTHOLOGUE AFUA_4G03230)"/>
    <property type="match status" value="1"/>
</dbReference>
<keyword evidence="3" id="KW-0378">Hydrolase</keyword>
<evidence type="ECO:0000313" key="6">
    <source>
        <dbReference type="EMBL" id="POS82888.1"/>
    </source>
</evidence>
<dbReference type="AlphaFoldDB" id="A0A2S4PLJ8"/>
<dbReference type="EMBL" id="PEDP01002141">
    <property type="protein sequence ID" value="POS82888.1"/>
    <property type="molecule type" value="Genomic_DNA"/>
</dbReference>
<dbReference type="GO" id="GO:0003723">
    <property type="term" value="F:RNA binding"/>
    <property type="evidence" value="ECO:0007669"/>
    <property type="project" value="InterPro"/>
</dbReference>
<protein>
    <submittedName>
        <fullName evidence="6">Uncharacterized protein</fullName>
    </submittedName>
</protein>